<dbReference type="Proteomes" id="UP001139095">
    <property type="component" value="Unassembled WGS sequence"/>
</dbReference>
<evidence type="ECO:0000313" key="16">
    <source>
        <dbReference type="EMBL" id="MCB5160614.1"/>
    </source>
</evidence>
<evidence type="ECO:0000256" key="7">
    <source>
        <dbReference type="ARBA" id="ARBA00022679"/>
    </source>
</evidence>
<evidence type="ECO:0000256" key="5">
    <source>
        <dbReference type="ARBA" id="ARBA00022475"/>
    </source>
</evidence>
<dbReference type="GO" id="GO:0016301">
    <property type="term" value="F:kinase activity"/>
    <property type="evidence" value="ECO:0007669"/>
    <property type="project" value="UniProtKB-KW"/>
</dbReference>
<evidence type="ECO:0000256" key="13">
    <source>
        <dbReference type="ARBA" id="ARBA00029511"/>
    </source>
</evidence>
<comment type="similarity">
    <text evidence="3 15">Belongs to the protein kinase superfamily. KdkA/RfaP family.</text>
</comment>
<dbReference type="EC" id="2.7.1.166" evidence="4 15"/>
<proteinExistence type="inferred from homology"/>
<evidence type="ECO:0000256" key="14">
    <source>
        <dbReference type="ARBA" id="ARBA00034417"/>
    </source>
</evidence>
<keyword evidence="12 15" id="KW-0472">Membrane</keyword>
<dbReference type="InterPro" id="IPR011009">
    <property type="entry name" value="Kinase-like_dom_sf"/>
</dbReference>
<evidence type="ECO:0000256" key="15">
    <source>
        <dbReference type="HAMAP-Rule" id="MF_00521"/>
    </source>
</evidence>
<evidence type="ECO:0000256" key="3">
    <source>
        <dbReference type="ARBA" id="ARBA00010327"/>
    </source>
</evidence>
<evidence type="ECO:0000256" key="4">
    <source>
        <dbReference type="ARBA" id="ARBA00011988"/>
    </source>
</evidence>
<keyword evidence="17" id="KW-1185">Reference proteome</keyword>
<gene>
    <name evidence="15" type="primary">kdkA</name>
    <name evidence="16" type="ORF">LG368_01725</name>
</gene>
<evidence type="ECO:0000256" key="6">
    <source>
        <dbReference type="ARBA" id="ARBA00022519"/>
    </source>
</evidence>
<evidence type="ECO:0000256" key="8">
    <source>
        <dbReference type="ARBA" id="ARBA00022741"/>
    </source>
</evidence>
<evidence type="ECO:0000256" key="11">
    <source>
        <dbReference type="ARBA" id="ARBA00022985"/>
    </source>
</evidence>
<evidence type="ECO:0000256" key="2">
    <source>
        <dbReference type="ARBA" id="ARBA00004713"/>
    </source>
</evidence>
<keyword evidence="5 15" id="KW-1003">Cell membrane</keyword>
<dbReference type="GO" id="GO:0016773">
    <property type="term" value="F:phosphotransferase activity, alcohol group as acceptor"/>
    <property type="evidence" value="ECO:0007669"/>
    <property type="project" value="UniProtKB-UniRule"/>
</dbReference>
<dbReference type="HAMAP" id="MF_00521">
    <property type="entry name" value="KDO_kinase"/>
    <property type="match status" value="1"/>
</dbReference>
<dbReference type="SUPFAM" id="SSF56112">
    <property type="entry name" value="Protein kinase-like (PK-like)"/>
    <property type="match status" value="1"/>
</dbReference>
<dbReference type="GO" id="GO:0005886">
    <property type="term" value="C:plasma membrane"/>
    <property type="evidence" value="ECO:0007669"/>
    <property type="project" value="UniProtKB-SubCell"/>
</dbReference>
<keyword evidence="8 15" id="KW-0547">Nucleotide-binding</keyword>
<evidence type="ECO:0000256" key="12">
    <source>
        <dbReference type="ARBA" id="ARBA00023136"/>
    </source>
</evidence>
<accession>A0A9X1IJE1</accession>
<dbReference type="NCBIfam" id="NF002475">
    <property type="entry name" value="PRK01723.1"/>
    <property type="match status" value="1"/>
</dbReference>
<dbReference type="Gene3D" id="1.10.510.10">
    <property type="entry name" value="Transferase(Phosphotransferase) domain 1"/>
    <property type="match status" value="1"/>
</dbReference>
<keyword evidence="7 15" id="KW-0808">Transferase</keyword>
<reference evidence="16" key="1">
    <citation type="submission" date="2021-10" db="EMBL/GenBank/DDBJ databases">
        <title>Marinomonas pontica sp. nov., isolated from the Black Sea.</title>
        <authorList>
            <person name="Zhao L.-H."/>
            <person name="Xue J.-H."/>
        </authorList>
    </citation>
    <scope>NUCLEOTIDE SEQUENCE</scope>
    <source>
        <strain evidence="16">E8</strain>
    </source>
</reference>
<dbReference type="Pfam" id="PF06293">
    <property type="entry name" value="Kdo"/>
    <property type="match status" value="1"/>
</dbReference>
<keyword evidence="9 15" id="KW-0418">Kinase</keyword>
<feature type="active site" evidence="15">
    <location>
        <position position="167"/>
    </location>
</feature>
<dbReference type="GO" id="GO:0009244">
    <property type="term" value="P:lipopolysaccharide core region biosynthetic process"/>
    <property type="evidence" value="ECO:0007669"/>
    <property type="project" value="UniProtKB-UniRule"/>
</dbReference>
<keyword evidence="6 15" id="KW-0997">Cell inner membrane</keyword>
<sequence>MPNIRTLSPNTHLLQSDETLTINKDWFEPDYWKTQNALKGTGNGRGAVWFIHSSLGQFVIRRYRRGGFIAKFNKDRFLYTGLKSTRPWQELSLLEHMRALELPVPRPIAGQVTTGFGFYRSTLMTETIPNAQDLFDILKANRAHTLDWKNIGRVIKRFHDHGIYHSDLNCHNIMIDNANTVWVIDFDKCEHRATDTLWKQDNIDRLKRSLDKESKRHASFDSLDAQWRDFLEGYRG</sequence>
<dbReference type="RefSeq" id="WP_226752992.1">
    <property type="nucleotide sequence ID" value="NZ_JAJATW010000001.1"/>
</dbReference>
<evidence type="ECO:0000256" key="9">
    <source>
        <dbReference type="ARBA" id="ARBA00022777"/>
    </source>
</evidence>
<evidence type="ECO:0000256" key="10">
    <source>
        <dbReference type="ARBA" id="ARBA00022840"/>
    </source>
</evidence>
<comment type="caution">
    <text evidence="16">The sequence shown here is derived from an EMBL/GenBank/DDBJ whole genome shotgun (WGS) entry which is preliminary data.</text>
</comment>
<comment type="function">
    <text evidence="15">Catalyzes the ATP-dependent phosphorylation of the 3-deoxy-D-manno-octulosonic acid (Kdo) residue in Kdo-lipid IV(A) at the 4-OH position.</text>
</comment>
<dbReference type="AlphaFoldDB" id="A0A9X1IJE1"/>
<comment type="catalytic activity">
    <reaction evidence="14 15">
        <text>an alpha-Kdo-(2-&gt;6)-lipid IVA + ATP = a 4-O-phospho-alpha-Kdo-(2-&gt;6)-lipid IVA + ADP + H(+)</text>
        <dbReference type="Rhea" id="RHEA:74271"/>
        <dbReference type="ChEBI" id="CHEBI:15378"/>
        <dbReference type="ChEBI" id="CHEBI:30616"/>
        <dbReference type="ChEBI" id="CHEBI:176428"/>
        <dbReference type="ChEBI" id="CHEBI:193140"/>
        <dbReference type="ChEBI" id="CHEBI:456216"/>
        <dbReference type="EC" id="2.7.1.166"/>
    </reaction>
</comment>
<keyword evidence="11 15" id="KW-0448">Lipopolysaccharide biosynthesis</keyword>
<comment type="subcellular location">
    <subcellularLocation>
        <location evidence="1 15">Cell inner membrane</location>
        <topology evidence="1 15">Peripheral membrane protein</topology>
        <orientation evidence="1 15">Cytoplasmic side</orientation>
    </subcellularLocation>
</comment>
<evidence type="ECO:0000256" key="1">
    <source>
        <dbReference type="ARBA" id="ARBA00004515"/>
    </source>
</evidence>
<comment type="pathway">
    <text evidence="2 15">Bacterial outer membrane biogenesis; LPS core biosynthesis.</text>
</comment>
<keyword evidence="10 15" id="KW-0067">ATP-binding</keyword>
<dbReference type="InterPro" id="IPR022826">
    <property type="entry name" value="KDO_kinase"/>
</dbReference>
<organism evidence="16 17">
    <name type="scientific">Marinomonas algarum</name>
    <dbReference type="NCBI Taxonomy" id="2883105"/>
    <lineage>
        <taxon>Bacteria</taxon>
        <taxon>Pseudomonadati</taxon>
        <taxon>Pseudomonadota</taxon>
        <taxon>Gammaproteobacteria</taxon>
        <taxon>Oceanospirillales</taxon>
        <taxon>Oceanospirillaceae</taxon>
        <taxon>Marinomonas</taxon>
    </lineage>
</organism>
<protein>
    <recommendedName>
        <fullName evidence="13 15">3-deoxy-D-manno-octulosonic acid kinase</fullName>
        <shortName evidence="15">Kdo kinase</shortName>
        <ecNumber evidence="4 15">2.7.1.166</ecNumber>
    </recommendedName>
</protein>
<name>A0A9X1IJE1_9GAMM</name>
<dbReference type="EMBL" id="JAJATW010000001">
    <property type="protein sequence ID" value="MCB5160614.1"/>
    <property type="molecule type" value="Genomic_DNA"/>
</dbReference>
<dbReference type="GO" id="GO:0005524">
    <property type="term" value="F:ATP binding"/>
    <property type="evidence" value="ECO:0007669"/>
    <property type="project" value="UniProtKB-UniRule"/>
</dbReference>
<evidence type="ECO:0000313" key="17">
    <source>
        <dbReference type="Proteomes" id="UP001139095"/>
    </source>
</evidence>